<reference evidence="1 2" key="1">
    <citation type="submission" date="2017-09" db="EMBL/GenBank/DDBJ databases">
        <title>Complete Genome Sequences of Two Strains of the Meat Spoilage Bacterium Brochothrix thermosphacta Isolated from Ground Chicken.</title>
        <authorList>
            <person name="Paoli G.C."/>
            <person name="Wijey C."/>
            <person name="Chen C.-Y."/>
            <person name="Nguyen L."/>
            <person name="Yan X."/>
            <person name="Irwin P.L."/>
        </authorList>
    </citation>
    <scope>NUCLEOTIDE SEQUENCE [LARGE SCALE GENOMIC DNA]</scope>
    <source>
        <strain evidence="1 2">BI</strain>
    </source>
</reference>
<dbReference type="RefSeq" id="WP_069120788.1">
    <property type="nucleotide sequence ID" value="NZ_CBCPHX010000005.1"/>
</dbReference>
<organism evidence="1 2">
    <name type="scientific">Brochothrix thermosphacta</name>
    <name type="common">Microbacterium thermosphactum</name>
    <dbReference type="NCBI Taxonomy" id="2756"/>
    <lineage>
        <taxon>Bacteria</taxon>
        <taxon>Bacillati</taxon>
        <taxon>Bacillota</taxon>
        <taxon>Bacilli</taxon>
        <taxon>Bacillales</taxon>
        <taxon>Listeriaceae</taxon>
        <taxon>Brochothrix</taxon>
    </lineage>
</organism>
<sequence length="204" mass="22847">MIKKRSVVRIVLGMIVLLFLAKPSIIQADTLNEFKLKNGIKGVEILLEQPEVFPLDKEPILSKNARYIDYSATIYEATNKSSSVEIKYKAEAVNNSKKADTIKRTVTRNKFLKGSVSTTADFKMIAAKVGVKAEIGVGKSKTVTTQHTWTIPAKTKTTIKFGSKVYTTRGNIVRYDRGKVIKRKPVDAKYSHCEYTSKVSKKIK</sequence>
<dbReference type="Proteomes" id="UP000243591">
    <property type="component" value="Chromosome"/>
</dbReference>
<evidence type="ECO:0000313" key="1">
    <source>
        <dbReference type="EMBL" id="ATF25537.1"/>
    </source>
</evidence>
<dbReference type="OrthoDB" id="2467183at2"/>
<protein>
    <submittedName>
        <fullName evidence="1">Uncharacterized protein</fullName>
    </submittedName>
</protein>
<accession>A0A1D2KPE0</accession>
<proteinExistence type="predicted"/>
<keyword evidence="2" id="KW-1185">Reference proteome</keyword>
<name>A0A1D2KPE0_BROTH</name>
<dbReference type="AlphaFoldDB" id="A0A1D2KPE0"/>
<gene>
    <name evidence="1" type="ORF">CNY62_03485</name>
</gene>
<dbReference type="KEGG" id="bths:CNY62_03485"/>
<evidence type="ECO:0000313" key="2">
    <source>
        <dbReference type="Proteomes" id="UP000243591"/>
    </source>
</evidence>
<dbReference type="EMBL" id="CP023483">
    <property type="protein sequence ID" value="ATF25537.1"/>
    <property type="molecule type" value="Genomic_DNA"/>
</dbReference>
<dbReference type="STRING" id="2756.BFR44_00410"/>